<feature type="compositionally biased region" description="Basic and acidic residues" evidence="1">
    <location>
        <begin position="270"/>
        <end position="280"/>
    </location>
</feature>
<sequence>MAIVQKICWSMMRSLAVTFVVIAALCWAAGVDADFNQCLGLEMATLLTMPSCMELFSTCQLGVSKLNQKLGVAAAEGYKPVSIISASESKTVTENSTKVAMLVQLAPLTDCLSDSMTAKGDSCQFDMLKVEFYSILLTHDFGASWKLEGYKRHALSDDERAQIVEEYNSGQFYGSKLAIGIFDAPGEPLESDSKATASRTPTAIVAASVTALFCLGLVLHQRRRHENGYAPIYLTKGGHVQGKKSPTAKATPEERSLRPADAAGTGGHTFKQEANERFAV</sequence>
<feature type="chain" id="PRO_5036380209" evidence="2">
    <location>
        <begin position="34"/>
        <end position="280"/>
    </location>
</feature>
<evidence type="ECO:0000313" key="3">
    <source>
        <dbReference type="EMBL" id="KAE9038761.1"/>
    </source>
</evidence>
<evidence type="ECO:0000313" key="4">
    <source>
        <dbReference type="EMBL" id="KAE9044400.1"/>
    </source>
</evidence>
<evidence type="ECO:0000256" key="2">
    <source>
        <dbReference type="SAM" id="SignalP"/>
    </source>
</evidence>
<organism evidence="3 6">
    <name type="scientific">Phytophthora rubi</name>
    <dbReference type="NCBI Taxonomy" id="129364"/>
    <lineage>
        <taxon>Eukaryota</taxon>
        <taxon>Sar</taxon>
        <taxon>Stramenopiles</taxon>
        <taxon>Oomycota</taxon>
        <taxon>Peronosporomycetes</taxon>
        <taxon>Peronosporales</taxon>
        <taxon>Peronosporaceae</taxon>
        <taxon>Phytophthora</taxon>
    </lineage>
</organism>
<comment type="caution">
    <text evidence="3">The sequence shown here is derived from an EMBL/GenBank/DDBJ whole genome shotgun (WGS) entry which is preliminary data.</text>
</comment>
<dbReference type="OrthoDB" id="165197at2759"/>
<keyword evidence="2" id="KW-0732">Signal</keyword>
<reference evidence="5 6" key="1">
    <citation type="submission" date="2018-09" db="EMBL/GenBank/DDBJ databases">
        <title>Genomic investigation of the strawberry pathogen Phytophthora fragariae indicates pathogenicity is determined by transcriptional variation in three key races.</title>
        <authorList>
            <person name="Adams T.M."/>
            <person name="Armitage A.D."/>
            <person name="Sobczyk M.K."/>
            <person name="Bates H.J."/>
            <person name="Dunwell J.M."/>
            <person name="Nellist C.F."/>
            <person name="Harrison R.J."/>
        </authorList>
    </citation>
    <scope>NUCLEOTIDE SEQUENCE [LARGE SCALE GENOMIC DNA]</scope>
    <source>
        <strain evidence="4 5">SCRP249</strain>
        <strain evidence="3 6">SCRP324</strain>
    </source>
</reference>
<dbReference type="EMBL" id="QXFV01000239">
    <property type="protein sequence ID" value="KAE9044400.1"/>
    <property type="molecule type" value="Genomic_DNA"/>
</dbReference>
<feature type="region of interest" description="Disordered" evidence="1">
    <location>
        <begin position="239"/>
        <end position="280"/>
    </location>
</feature>
<gene>
    <name evidence="4" type="ORF">PR001_g5379</name>
    <name evidence="3" type="ORF">PR002_g5854</name>
</gene>
<dbReference type="AlphaFoldDB" id="A0A6A3NB16"/>
<evidence type="ECO:0000313" key="5">
    <source>
        <dbReference type="Proteomes" id="UP000429607"/>
    </source>
</evidence>
<proteinExistence type="predicted"/>
<evidence type="ECO:0000256" key="1">
    <source>
        <dbReference type="SAM" id="MobiDB-lite"/>
    </source>
</evidence>
<accession>A0A6A3NB16</accession>
<evidence type="ECO:0000313" key="6">
    <source>
        <dbReference type="Proteomes" id="UP000435112"/>
    </source>
</evidence>
<dbReference type="EMBL" id="QXFU01000255">
    <property type="protein sequence ID" value="KAE9038761.1"/>
    <property type="molecule type" value="Genomic_DNA"/>
</dbReference>
<dbReference type="Proteomes" id="UP000435112">
    <property type="component" value="Unassembled WGS sequence"/>
</dbReference>
<feature type="signal peptide" evidence="2">
    <location>
        <begin position="1"/>
        <end position="33"/>
    </location>
</feature>
<protein>
    <submittedName>
        <fullName evidence="3">Uncharacterized protein</fullName>
    </submittedName>
</protein>
<name>A0A6A3NB16_9STRA</name>
<dbReference type="Proteomes" id="UP000429607">
    <property type="component" value="Unassembled WGS sequence"/>
</dbReference>